<reference evidence="11 12" key="1">
    <citation type="journal article" date="2015" name="Genome Announc.">
        <title>Expanding the biotechnology potential of lactobacilli through comparative genomics of 213 strains and associated genera.</title>
        <authorList>
            <person name="Sun Z."/>
            <person name="Harris H.M."/>
            <person name="McCann A."/>
            <person name="Guo C."/>
            <person name="Argimon S."/>
            <person name="Zhang W."/>
            <person name="Yang X."/>
            <person name="Jeffery I.B."/>
            <person name="Cooney J.C."/>
            <person name="Kagawa T.F."/>
            <person name="Liu W."/>
            <person name="Song Y."/>
            <person name="Salvetti E."/>
            <person name="Wrobel A."/>
            <person name="Rasinkangas P."/>
            <person name="Parkhill J."/>
            <person name="Rea M.C."/>
            <person name="O'Sullivan O."/>
            <person name="Ritari J."/>
            <person name="Douillard F.P."/>
            <person name="Paul Ross R."/>
            <person name="Yang R."/>
            <person name="Briner A.E."/>
            <person name="Felis G.E."/>
            <person name="de Vos W.M."/>
            <person name="Barrangou R."/>
            <person name="Klaenhammer T.R."/>
            <person name="Caufield P.W."/>
            <person name="Cui Y."/>
            <person name="Zhang H."/>
            <person name="O'Toole P.W."/>
        </authorList>
    </citation>
    <scope>NUCLEOTIDE SEQUENCE [LARGE SCALE GENOMIC DNA]</scope>
    <source>
        <strain evidence="11 12">DSM 22408</strain>
    </source>
</reference>
<keyword evidence="9" id="KW-0175">Coiled coil</keyword>
<feature type="domain" description="Hflx-type G" evidence="10">
    <location>
        <begin position="194"/>
        <end position="362"/>
    </location>
</feature>
<dbReference type="Pfam" id="PF13167">
    <property type="entry name" value="GTP-bdg_N"/>
    <property type="match status" value="1"/>
</dbReference>
<dbReference type="EMBL" id="JQBZ01000025">
    <property type="protein sequence ID" value="KRN88359.1"/>
    <property type="molecule type" value="Genomic_DNA"/>
</dbReference>
<comment type="subunit">
    <text evidence="6">Monomer. Associates with the 50S ribosomal subunit.</text>
</comment>
<keyword evidence="3 6" id="KW-0547">Nucleotide-binding</keyword>
<dbReference type="Gene3D" id="6.10.250.2860">
    <property type="match status" value="1"/>
</dbReference>
<organism evidence="11 12">
    <name type="scientific">Ligilactobacillus ceti DSM 22408</name>
    <dbReference type="NCBI Taxonomy" id="1122146"/>
    <lineage>
        <taxon>Bacteria</taxon>
        <taxon>Bacillati</taxon>
        <taxon>Bacillota</taxon>
        <taxon>Bacilli</taxon>
        <taxon>Lactobacillales</taxon>
        <taxon>Lactobacillaceae</taxon>
        <taxon>Ligilactobacillus</taxon>
    </lineage>
</organism>
<feature type="binding site" evidence="7">
    <location>
        <begin position="200"/>
        <end position="207"/>
    </location>
    <ligand>
        <name>GTP</name>
        <dbReference type="ChEBI" id="CHEBI:37565"/>
    </ligand>
</feature>
<dbReference type="InterPro" id="IPR006073">
    <property type="entry name" value="GTP-bd"/>
</dbReference>
<evidence type="ECO:0000313" key="11">
    <source>
        <dbReference type="EMBL" id="KRN88359.1"/>
    </source>
</evidence>
<feature type="binding site" evidence="7">
    <location>
        <begin position="340"/>
        <end position="342"/>
    </location>
    <ligand>
        <name>GTP</name>
        <dbReference type="ChEBI" id="CHEBI:37565"/>
    </ligand>
</feature>
<dbReference type="PROSITE" id="PS51705">
    <property type="entry name" value="G_HFLX"/>
    <property type="match status" value="1"/>
</dbReference>
<keyword evidence="4 8" id="KW-0460">Magnesium</keyword>
<comment type="function">
    <text evidence="6">GTPase that associates with the 50S ribosomal subunit and may have a role during protein synthesis or ribosome biogenesis.</text>
</comment>
<feature type="binding site" evidence="7">
    <location>
        <begin position="320"/>
        <end position="323"/>
    </location>
    <ligand>
        <name>GTP</name>
        <dbReference type="ChEBI" id="CHEBI:37565"/>
    </ligand>
</feature>
<proteinExistence type="inferred from homology"/>
<dbReference type="eggNOG" id="COG2262">
    <property type="taxonomic scope" value="Bacteria"/>
</dbReference>
<evidence type="ECO:0000256" key="2">
    <source>
        <dbReference type="ARBA" id="ARBA00022723"/>
    </source>
</evidence>
<feature type="binding site" evidence="7">
    <location>
        <begin position="232"/>
        <end position="236"/>
    </location>
    <ligand>
        <name>GTP</name>
        <dbReference type="ChEBI" id="CHEBI:37565"/>
    </ligand>
</feature>
<dbReference type="InterPro" id="IPR025121">
    <property type="entry name" value="GTPase_HflX_N"/>
</dbReference>
<dbReference type="Pfam" id="PF01926">
    <property type="entry name" value="MMR_HSR1"/>
    <property type="match status" value="1"/>
</dbReference>
<dbReference type="GO" id="GO:0005525">
    <property type="term" value="F:GTP binding"/>
    <property type="evidence" value="ECO:0007669"/>
    <property type="project" value="UniProtKB-UniRule"/>
</dbReference>
<evidence type="ECO:0000259" key="10">
    <source>
        <dbReference type="PROSITE" id="PS51705"/>
    </source>
</evidence>
<dbReference type="AlphaFoldDB" id="A0A0R2KPL0"/>
<comment type="caution">
    <text evidence="11">The sequence shown here is derived from an EMBL/GenBank/DDBJ whole genome shotgun (WGS) entry which is preliminary data.</text>
</comment>
<dbReference type="Pfam" id="PF16360">
    <property type="entry name" value="GTP-bdg_M"/>
    <property type="match status" value="1"/>
</dbReference>
<keyword evidence="1 6" id="KW-0963">Cytoplasm</keyword>
<dbReference type="OrthoDB" id="9812272at2"/>
<dbReference type="InterPro" id="IPR030394">
    <property type="entry name" value="G_HFLX_dom"/>
</dbReference>
<keyword evidence="2 8" id="KW-0479">Metal-binding</keyword>
<evidence type="ECO:0000313" key="12">
    <source>
        <dbReference type="Proteomes" id="UP000051500"/>
    </source>
</evidence>
<dbReference type="RefSeq" id="WP_027106338.1">
    <property type="nucleotide sequence ID" value="NZ_AUHP01000002.1"/>
</dbReference>
<evidence type="ECO:0000256" key="1">
    <source>
        <dbReference type="ARBA" id="ARBA00022490"/>
    </source>
</evidence>
<dbReference type="PRINTS" id="PR00326">
    <property type="entry name" value="GTP1OBG"/>
</dbReference>
<evidence type="ECO:0000256" key="6">
    <source>
        <dbReference type="HAMAP-Rule" id="MF_00900"/>
    </source>
</evidence>
<evidence type="ECO:0000256" key="9">
    <source>
        <dbReference type="SAM" id="Coils"/>
    </source>
</evidence>
<dbReference type="PIRSF" id="PIRSF006809">
    <property type="entry name" value="GTP-binding_hflX_prd"/>
    <property type="match status" value="1"/>
</dbReference>
<feature type="coiled-coil region" evidence="9">
    <location>
        <begin position="160"/>
        <end position="187"/>
    </location>
</feature>
<protein>
    <recommendedName>
        <fullName evidence="6">GTPase HflX</fullName>
    </recommendedName>
    <alternativeName>
        <fullName evidence="6">GTP-binding protein HflX</fullName>
    </alternativeName>
</protein>
<keyword evidence="12" id="KW-1185">Reference proteome</keyword>
<comment type="subcellular location">
    <subcellularLocation>
        <location evidence="6">Cytoplasm</location>
    </subcellularLocation>
    <text evidence="6">May associate with membranes.</text>
</comment>
<dbReference type="PANTHER" id="PTHR10229">
    <property type="entry name" value="GTP-BINDING PROTEIN HFLX"/>
    <property type="match status" value="1"/>
</dbReference>
<dbReference type="GO" id="GO:0046872">
    <property type="term" value="F:metal ion binding"/>
    <property type="evidence" value="ECO:0007669"/>
    <property type="project" value="UniProtKB-KW"/>
</dbReference>
<sequence>MTPVIIAGIETPHNDFTYTMEELTNLVEANHMIAEKQVSQKLDHPLAGSYFGSGKADEIKRLAETYDIDFLIINDELTPTQIRNLERLTNLTIIDRTALILDIFAQRAQSKEAKLQVEIAKLQYQLPRLHTSGVEKLDQQSAGGGMANRGAGEKKIELNRRVIEKKITRARKELKAIAKEKETQRKARDKSGLKTVALVGYTNAGKSTTMNGLLKLTNADEHKKVFEKDMLFATLDTSVRKLKFSDNKEILLSDTVGFVSMLPHQLVAAFKTTLAEAAQADLLIQVVDSSDPNAKEMIATTNKTLQEIGVTDVPMIYAFNKADETLVNYPVITGDEITYSAKDLISLQALSDFIKEQLFRDYQTLTYLIPFNQGHFLEDLNQNAHILKTEYVEQGTLITANVAPELARKLHKFLQK</sequence>
<dbReference type="STRING" id="1122146.IV53_GL000323"/>
<comment type="similarity">
    <text evidence="6">Belongs to the TRAFAC class OBG-HflX-like GTPase superfamily. HflX GTPase family.</text>
</comment>
<dbReference type="NCBIfam" id="TIGR03156">
    <property type="entry name" value="GTP_HflX"/>
    <property type="match status" value="1"/>
</dbReference>
<dbReference type="Proteomes" id="UP000051500">
    <property type="component" value="Unassembled WGS sequence"/>
</dbReference>
<evidence type="ECO:0000256" key="5">
    <source>
        <dbReference type="ARBA" id="ARBA00023134"/>
    </source>
</evidence>
<feature type="binding site" evidence="8">
    <location>
        <position position="234"/>
    </location>
    <ligand>
        <name>Mg(2+)</name>
        <dbReference type="ChEBI" id="CHEBI:18420"/>
    </ligand>
</feature>
<dbReference type="SUPFAM" id="SSF52540">
    <property type="entry name" value="P-loop containing nucleoside triphosphate hydrolases"/>
    <property type="match status" value="1"/>
</dbReference>
<gene>
    <name evidence="6" type="primary">hflX</name>
    <name evidence="11" type="ORF">IV53_GL000323</name>
</gene>
<evidence type="ECO:0000256" key="3">
    <source>
        <dbReference type="ARBA" id="ARBA00022741"/>
    </source>
</evidence>
<dbReference type="InterPro" id="IPR027417">
    <property type="entry name" value="P-loop_NTPase"/>
</dbReference>
<evidence type="ECO:0000256" key="4">
    <source>
        <dbReference type="ARBA" id="ARBA00022842"/>
    </source>
</evidence>
<dbReference type="PANTHER" id="PTHR10229:SF4">
    <property type="entry name" value="GTPASE HFLX"/>
    <property type="match status" value="1"/>
</dbReference>
<dbReference type="GO" id="GO:0005737">
    <property type="term" value="C:cytoplasm"/>
    <property type="evidence" value="ECO:0007669"/>
    <property type="project" value="UniProtKB-SubCell"/>
</dbReference>
<accession>A0A0R2KPL0</accession>
<name>A0A0R2KPL0_9LACO</name>
<dbReference type="InterPro" id="IPR016496">
    <property type="entry name" value="GTPase_HflX"/>
</dbReference>
<feature type="binding site" evidence="7">
    <location>
        <begin position="254"/>
        <end position="257"/>
    </location>
    <ligand>
        <name>GTP</name>
        <dbReference type="ChEBI" id="CHEBI:37565"/>
    </ligand>
</feature>
<comment type="cofactor">
    <cofactor evidence="8">
        <name>Mg(2+)</name>
        <dbReference type="ChEBI" id="CHEBI:18420"/>
    </cofactor>
</comment>
<dbReference type="GO" id="GO:0003924">
    <property type="term" value="F:GTPase activity"/>
    <property type="evidence" value="ECO:0007669"/>
    <property type="project" value="UniProtKB-UniRule"/>
</dbReference>
<feature type="binding site" evidence="8">
    <location>
        <position position="207"/>
    </location>
    <ligand>
        <name>Mg(2+)</name>
        <dbReference type="ChEBI" id="CHEBI:18420"/>
    </ligand>
</feature>
<dbReference type="GO" id="GO:0043022">
    <property type="term" value="F:ribosome binding"/>
    <property type="evidence" value="ECO:0007669"/>
    <property type="project" value="TreeGrafter"/>
</dbReference>
<dbReference type="CDD" id="cd01878">
    <property type="entry name" value="HflX"/>
    <property type="match status" value="1"/>
</dbReference>
<dbReference type="Gene3D" id="3.40.50.300">
    <property type="entry name" value="P-loop containing nucleotide triphosphate hydrolases"/>
    <property type="match status" value="1"/>
</dbReference>
<dbReference type="HAMAP" id="MF_00900">
    <property type="entry name" value="GTPase_HflX"/>
    <property type="match status" value="1"/>
</dbReference>
<evidence type="ECO:0000256" key="7">
    <source>
        <dbReference type="PIRSR" id="PIRSR006809-1"/>
    </source>
</evidence>
<dbReference type="FunFam" id="3.40.50.11060:FF:000001">
    <property type="entry name" value="GTPase HflX"/>
    <property type="match status" value="1"/>
</dbReference>
<dbReference type="Gene3D" id="3.40.50.11060">
    <property type="entry name" value="GTPase HflX, N-terminal domain"/>
    <property type="match status" value="1"/>
</dbReference>
<evidence type="ECO:0000256" key="8">
    <source>
        <dbReference type="PIRSR" id="PIRSR006809-2"/>
    </source>
</evidence>
<keyword evidence="5 6" id="KW-0342">GTP-binding</keyword>
<dbReference type="InterPro" id="IPR032305">
    <property type="entry name" value="GTP-bd_M"/>
</dbReference>
<dbReference type="InterPro" id="IPR042108">
    <property type="entry name" value="GTPase_HflX_N_sf"/>
</dbReference>
<dbReference type="PATRIC" id="fig|1122146.4.peg.334"/>